<dbReference type="AlphaFoldDB" id="A0A2N5CS73"/>
<dbReference type="EMBL" id="CP026100">
    <property type="protein sequence ID" value="AYV49100.1"/>
    <property type="molecule type" value="Genomic_DNA"/>
</dbReference>
<evidence type="ECO:0000313" key="5">
    <source>
        <dbReference type="EMBL" id="PLR13313.1"/>
    </source>
</evidence>
<keyword evidence="7" id="KW-1185">Reference proteome</keyword>
<reference evidence="4 7" key="2">
    <citation type="submission" date="2018-01" db="EMBL/GenBank/DDBJ databases">
        <title>Complete genome sequence of Caulobacter flavus RHGG3.</title>
        <authorList>
            <person name="Yang E."/>
        </authorList>
    </citation>
    <scope>NUCLEOTIDE SEQUENCE [LARGE SCALE GENOMIC DNA]</scope>
    <source>
        <strain evidence="4 7">RHGG3</strain>
    </source>
</reference>
<dbReference type="Proteomes" id="UP000234483">
    <property type="component" value="Unassembled WGS sequence"/>
</dbReference>
<dbReference type="OrthoDB" id="9815923at2"/>
<dbReference type="Gene3D" id="3.90.550.10">
    <property type="entry name" value="Spore Coat Polysaccharide Biosynthesis Protein SpsA, Chain A"/>
    <property type="match status" value="1"/>
</dbReference>
<keyword evidence="5" id="KW-0808">Transferase</keyword>
<evidence type="ECO:0000259" key="3">
    <source>
        <dbReference type="Pfam" id="PF00535"/>
    </source>
</evidence>
<dbReference type="KEGG" id="cfh:C1707_24160"/>
<evidence type="ECO:0000313" key="7">
    <source>
        <dbReference type="Proteomes" id="UP000281192"/>
    </source>
</evidence>
<feature type="domain" description="Glycosyltransferase 2-like" evidence="3">
    <location>
        <begin position="5"/>
        <end position="99"/>
    </location>
</feature>
<comment type="similarity">
    <text evidence="1">Belongs to the glycosyltransferase 2 family. WaaE/KdtX subfamily.</text>
</comment>
<dbReference type="PANTHER" id="PTHR43630:SF2">
    <property type="entry name" value="GLYCOSYLTRANSFERASE"/>
    <property type="match status" value="1"/>
</dbReference>
<dbReference type="PANTHER" id="PTHR43630">
    <property type="entry name" value="POLY-BETA-1,6-N-ACETYL-D-GLUCOSAMINE SYNTHASE"/>
    <property type="match status" value="1"/>
</dbReference>
<proteinExistence type="inferred from homology"/>
<dbReference type="EMBL" id="PJRQ01000029">
    <property type="protein sequence ID" value="PLR13313.1"/>
    <property type="molecule type" value="Genomic_DNA"/>
</dbReference>
<dbReference type="InterPro" id="IPR029044">
    <property type="entry name" value="Nucleotide-diphossugar_trans"/>
</dbReference>
<keyword evidence="2" id="KW-1133">Transmembrane helix</keyword>
<evidence type="ECO:0000256" key="2">
    <source>
        <dbReference type="SAM" id="Phobius"/>
    </source>
</evidence>
<reference evidence="5 6" key="1">
    <citation type="submission" date="2017-12" db="EMBL/GenBank/DDBJ databases">
        <title>The genome sequence of Caulobacter flavus CGMCC1 15093.</title>
        <authorList>
            <person name="Gao J."/>
            <person name="Mao X."/>
            <person name="Sun J."/>
        </authorList>
    </citation>
    <scope>NUCLEOTIDE SEQUENCE [LARGE SCALE GENOMIC DNA]</scope>
    <source>
        <strain evidence="5 6">CGMCC1 15093</strain>
    </source>
</reference>
<dbReference type="InterPro" id="IPR001173">
    <property type="entry name" value="Glyco_trans_2-like"/>
</dbReference>
<feature type="transmembrane region" description="Helical" evidence="2">
    <location>
        <begin position="224"/>
        <end position="243"/>
    </location>
</feature>
<evidence type="ECO:0000313" key="6">
    <source>
        <dbReference type="Proteomes" id="UP000234483"/>
    </source>
</evidence>
<organism evidence="5 6">
    <name type="scientific">Caulobacter flavus</name>
    <dbReference type="NCBI Taxonomy" id="1679497"/>
    <lineage>
        <taxon>Bacteria</taxon>
        <taxon>Pseudomonadati</taxon>
        <taxon>Pseudomonadota</taxon>
        <taxon>Alphaproteobacteria</taxon>
        <taxon>Caulobacterales</taxon>
        <taxon>Caulobacteraceae</taxon>
        <taxon>Caulobacter</taxon>
    </lineage>
</organism>
<keyword evidence="2" id="KW-0812">Transmembrane</keyword>
<dbReference type="CDD" id="cd02511">
    <property type="entry name" value="Beta4Glucosyltransferase"/>
    <property type="match status" value="1"/>
</dbReference>
<name>A0A2N5CS73_9CAUL</name>
<dbReference type="RefSeq" id="WP_101713634.1">
    <property type="nucleotide sequence ID" value="NZ_CP026100.1"/>
</dbReference>
<dbReference type="Pfam" id="PF00535">
    <property type="entry name" value="Glycos_transf_2"/>
    <property type="match status" value="1"/>
</dbReference>
<gene>
    <name evidence="4" type="ORF">C1707_24160</name>
    <name evidence="5" type="ORF">CFHF_14090</name>
</gene>
<evidence type="ECO:0000313" key="4">
    <source>
        <dbReference type="EMBL" id="AYV49100.1"/>
    </source>
</evidence>
<protein>
    <submittedName>
        <fullName evidence="5">Glycosyl transferase</fullName>
    </submittedName>
</protein>
<keyword evidence="2" id="KW-0472">Membrane</keyword>
<dbReference type="Proteomes" id="UP000281192">
    <property type="component" value="Chromosome"/>
</dbReference>
<sequence length="274" mass="29936">MARLSALICVHNEEARLAECLSRLAFVDELVVVLDRCTDGSAAIAKHFGAVTVEGAFPLEGPRRAAGAAAATGDWILEIDADEYVSPQLAAEVRDAVEAGQGDWRQIPVDNYIGARLVKYGWGGSFGTTSVARLFRRGVKSWGTQRVHPSVKFVGEAGPSLRAPIRHEVDDNISDMLRRLDRYTELRARDLAENGEWPGLGRNAFRGVRRFYKCYVSRQGWREGGWGFLIALMAAIYPLLSVLRMQLEVRGSASMAQDPTAVCAEAVASTSPLA</sequence>
<dbReference type="SUPFAM" id="SSF53448">
    <property type="entry name" value="Nucleotide-diphospho-sugar transferases"/>
    <property type="match status" value="1"/>
</dbReference>
<dbReference type="GO" id="GO:0016740">
    <property type="term" value="F:transferase activity"/>
    <property type="evidence" value="ECO:0007669"/>
    <property type="project" value="UniProtKB-KW"/>
</dbReference>
<evidence type="ECO:0000256" key="1">
    <source>
        <dbReference type="ARBA" id="ARBA00038494"/>
    </source>
</evidence>
<accession>A0A2N5CS73</accession>